<protein>
    <submittedName>
        <fullName evidence="1">Uncharacterized protein</fullName>
    </submittedName>
</protein>
<sequence length="131" mass="15071">MKLYQSIFFSLFFLVQSIAPKMDLCCELNKLPNLYEHYQEHIICNEGSFIQFLLNDYLADESTDQPDHHNSEHEDLPLQGDHNCCHTPIFFAFVESVSLDNIGFTSHTNSSIYFSNINSAYAVSLFQPPQV</sequence>
<organism evidence="1 2">
    <name type="scientific">Marivirga lumbricoides</name>
    <dbReference type="NCBI Taxonomy" id="1046115"/>
    <lineage>
        <taxon>Bacteria</taxon>
        <taxon>Pseudomonadati</taxon>
        <taxon>Bacteroidota</taxon>
        <taxon>Cytophagia</taxon>
        <taxon>Cytophagales</taxon>
        <taxon>Marivirgaceae</taxon>
        <taxon>Marivirga</taxon>
    </lineage>
</organism>
<dbReference type="EMBL" id="PYVU01000042">
    <property type="protein sequence ID" value="PTB96632.1"/>
    <property type="molecule type" value="Genomic_DNA"/>
</dbReference>
<reference evidence="1 2" key="1">
    <citation type="submission" date="2018-03" db="EMBL/GenBank/DDBJ databases">
        <title>Cross-interface Injection: A General Nanoliter Liquid Handling Method Applied to Single Cells Genome Amplification Automated Nanoliter Liquid Handling Applied to Single Cell Multiple Displacement Amplification.</title>
        <authorList>
            <person name="Yun J."/>
            <person name="Xu P."/>
            <person name="Xu J."/>
            <person name="Dai X."/>
            <person name="Wang Y."/>
            <person name="Zheng X."/>
            <person name="Cao C."/>
            <person name="Yi Q."/>
            <person name="Zhu Y."/>
            <person name="Wang L."/>
            <person name="Dong Z."/>
            <person name="Huang Y."/>
            <person name="Huang L."/>
            <person name="Du W."/>
        </authorList>
    </citation>
    <scope>NUCLEOTIDE SEQUENCE [LARGE SCALE GENOMIC DNA]</scope>
    <source>
        <strain evidence="1 2">Z-D1-2</strain>
    </source>
</reference>
<dbReference type="Proteomes" id="UP000240608">
    <property type="component" value="Unassembled WGS sequence"/>
</dbReference>
<proteinExistence type="predicted"/>
<accession>A0A2T4DS58</accession>
<evidence type="ECO:0000313" key="2">
    <source>
        <dbReference type="Proteomes" id="UP000240608"/>
    </source>
</evidence>
<name>A0A2T4DS58_9BACT</name>
<gene>
    <name evidence="1" type="ORF">C9994_06455</name>
</gene>
<comment type="caution">
    <text evidence="1">The sequence shown here is derived from an EMBL/GenBank/DDBJ whole genome shotgun (WGS) entry which is preliminary data.</text>
</comment>
<dbReference type="AlphaFoldDB" id="A0A2T4DS58"/>
<dbReference type="RefSeq" id="WP_188462666.1">
    <property type="nucleotide sequence ID" value="NZ_BAABHU010000005.1"/>
</dbReference>
<evidence type="ECO:0000313" key="1">
    <source>
        <dbReference type="EMBL" id="PTB96632.1"/>
    </source>
</evidence>